<gene>
    <name evidence="1" type="ORF">PVL29_007591</name>
</gene>
<reference evidence="1 2" key="1">
    <citation type="journal article" date="2023" name="BMC Biotechnol.">
        <title>Vitis rotundifolia cv Carlos genome sequencing.</title>
        <authorList>
            <person name="Huff M."/>
            <person name="Hulse-Kemp A."/>
            <person name="Scheffler B."/>
            <person name="Youngblood R."/>
            <person name="Simpson S."/>
            <person name="Babiker E."/>
            <person name="Staton M."/>
        </authorList>
    </citation>
    <scope>NUCLEOTIDE SEQUENCE [LARGE SCALE GENOMIC DNA]</scope>
    <source>
        <tissue evidence="1">Leaf</tissue>
    </source>
</reference>
<organism evidence="1 2">
    <name type="scientific">Vitis rotundifolia</name>
    <name type="common">Muscadine grape</name>
    <dbReference type="NCBI Taxonomy" id="103349"/>
    <lineage>
        <taxon>Eukaryota</taxon>
        <taxon>Viridiplantae</taxon>
        <taxon>Streptophyta</taxon>
        <taxon>Embryophyta</taxon>
        <taxon>Tracheophyta</taxon>
        <taxon>Spermatophyta</taxon>
        <taxon>Magnoliopsida</taxon>
        <taxon>eudicotyledons</taxon>
        <taxon>Gunneridae</taxon>
        <taxon>Pentapetalae</taxon>
        <taxon>rosids</taxon>
        <taxon>Vitales</taxon>
        <taxon>Vitaceae</taxon>
        <taxon>Viteae</taxon>
        <taxon>Vitis</taxon>
    </lineage>
</organism>
<dbReference type="AlphaFoldDB" id="A0AA39A091"/>
<name>A0AA39A091_VITRO</name>
<accession>A0AA39A091</accession>
<proteinExistence type="predicted"/>
<dbReference type="Proteomes" id="UP001168098">
    <property type="component" value="Unassembled WGS sequence"/>
</dbReference>
<protein>
    <submittedName>
        <fullName evidence="1">Uncharacterized protein</fullName>
    </submittedName>
</protein>
<dbReference type="EMBL" id="JARBHA010000006">
    <property type="protein sequence ID" value="KAJ9698595.1"/>
    <property type="molecule type" value="Genomic_DNA"/>
</dbReference>
<keyword evidence="2" id="KW-1185">Reference proteome</keyword>
<evidence type="ECO:0000313" key="2">
    <source>
        <dbReference type="Proteomes" id="UP001168098"/>
    </source>
</evidence>
<comment type="caution">
    <text evidence="1">The sequence shown here is derived from an EMBL/GenBank/DDBJ whole genome shotgun (WGS) entry which is preliminary data.</text>
</comment>
<evidence type="ECO:0000313" key="1">
    <source>
        <dbReference type="EMBL" id="KAJ9698595.1"/>
    </source>
</evidence>
<sequence>MNILKLFISESTTPNRRNHPALFIPRIREYNLPFSFHPLSHFPSFRSLMQWFRPSTKNPRLSNPNQTHDETPLFFSTMSSWGFPFLSSNTISNTLDSTTKLLSFLLLRLAALSSPSSPSHSLSLSPIVSFTK</sequence>